<organism evidence="2 3">
    <name type="scientific">Roseateles agri</name>
    <dbReference type="NCBI Taxonomy" id="3098619"/>
    <lineage>
        <taxon>Bacteria</taxon>
        <taxon>Pseudomonadati</taxon>
        <taxon>Pseudomonadota</taxon>
        <taxon>Betaproteobacteria</taxon>
        <taxon>Burkholderiales</taxon>
        <taxon>Sphaerotilaceae</taxon>
        <taxon>Roseateles</taxon>
    </lineage>
</organism>
<sequence>MTEHFGAVVKETLGHFGERITRVEAHLSAADGRAKSSEDKVHCVLEARLAGSENVVAKNHAGNAHQAIDGAVRKLHRAIDTQLGKLGPQVHRQPHHGLPDNSGDDAM</sequence>
<evidence type="ECO:0000256" key="1">
    <source>
        <dbReference type="SAM" id="MobiDB-lite"/>
    </source>
</evidence>
<reference evidence="2 3" key="1">
    <citation type="submission" date="2023-11" db="EMBL/GenBank/DDBJ databases">
        <title>Paucibacter sp. nov., isolated from fresh soil in Korea.</title>
        <authorList>
            <person name="Le N.T.T."/>
        </authorList>
    </citation>
    <scope>NUCLEOTIDE SEQUENCE [LARGE SCALE GENOMIC DNA]</scope>
    <source>
        <strain evidence="2 3">R3-3</strain>
    </source>
</reference>
<name>A0ABU5DN40_9BURK</name>
<evidence type="ECO:0000313" key="2">
    <source>
        <dbReference type="EMBL" id="MDY0747703.1"/>
    </source>
</evidence>
<proteinExistence type="predicted"/>
<dbReference type="RefSeq" id="WP_320425658.1">
    <property type="nucleotide sequence ID" value="NZ_JAXCLA010000008.1"/>
</dbReference>
<keyword evidence="3" id="KW-1185">Reference proteome</keyword>
<accession>A0ABU5DN40</accession>
<dbReference type="InterPro" id="IPR036567">
    <property type="entry name" value="RHF-like"/>
</dbReference>
<dbReference type="Gene3D" id="3.30.160.100">
    <property type="entry name" value="Ribosome hibernation promotion factor-like"/>
    <property type="match status" value="1"/>
</dbReference>
<dbReference type="EMBL" id="JAXCLA010000008">
    <property type="protein sequence ID" value="MDY0747703.1"/>
    <property type="molecule type" value="Genomic_DNA"/>
</dbReference>
<dbReference type="Proteomes" id="UP001285263">
    <property type="component" value="Unassembled WGS sequence"/>
</dbReference>
<feature type="region of interest" description="Disordered" evidence="1">
    <location>
        <begin position="80"/>
        <end position="107"/>
    </location>
</feature>
<gene>
    <name evidence="2" type="ORF">SNE35_24585</name>
</gene>
<comment type="caution">
    <text evidence="2">The sequence shown here is derived from an EMBL/GenBank/DDBJ whole genome shotgun (WGS) entry which is preliminary data.</text>
</comment>
<protein>
    <submittedName>
        <fullName evidence="2">HPF/RaiA family ribosome-associated protein</fullName>
    </submittedName>
</protein>
<dbReference type="SUPFAM" id="SSF69754">
    <property type="entry name" value="Ribosome binding protein Y (YfiA homologue)"/>
    <property type="match status" value="1"/>
</dbReference>
<dbReference type="InterPro" id="IPR003489">
    <property type="entry name" value="RHF/RaiA"/>
</dbReference>
<evidence type="ECO:0000313" key="3">
    <source>
        <dbReference type="Proteomes" id="UP001285263"/>
    </source>
</evidence>
<dbReference type="Pfam" id="PF02482">
    <property type="entry name" value="Ribosomal_S30AE"/>
    <property type="match status" value="1"/>
</dbReference>